<dbReference type="RefSeq" id="WP_004620118.1">
    <property type="nucleotide sequence ID" value="NZ_ACXX02000009.1"/>
</dbReference>
<evidence type="ECO:0000313" key="1">
    <source>
        <dbReference type="EMBL" id="EGD47102.1"/>
    </source>
</evidence>
<proteinExistence type="predicted"/>
<protein>
    <submittedName>
        <fullName evidence="1">Uncharacterized protein</fullName>
    </submittedName>
</protein>
<dbReference type="Proteomes" id="UP000003860">
    <property type="component" value="Unassembled WGS sequence"/>
</dbReference>
<accession>F1TED6</accession>
<dbReference type="EMBL" id="ACXX02000009">
    <property type="protein sequence ID" value="EGD47102.1"/>
    <property type="molecule type" value="Genomic_DNA"/>
</dbReference>
<reference evidence="1" key="1">
    <citation type="submission" date="2009-07" db="EMBL/GenBank/DDBJ databases">
        <authorList>
            <consortium name="US DOE Joint Genome Institute (JGI-PGF)"/>
            <person name="Lucas S."/>
            <person name="Copeland A."/>
            <person name="Lapidus A."/>
            <person name="Glavina del Rio T."/>
            <person name="Tice H."/>
            <person name="Bruce D."/>
            <person name="Goodwin L."/>
            <person name="Pitluck S."/>
            <person name="Larimer F."/>
            <person name="Land M.L."/>
            <person name="Mouttaki H."/>
            <person name="He Z."/>
            <person name="Zhou J."/>
            <person name="Hemme C.L."/>
        </authorList>
    </citation>
    <scope>NUCLEOTIDE SEQUENCE [LARGE SCALE GENOMIC DNA]</scope>
    <source>
        <strain evidence="1">DSM 2782</strain>
    </source>
</reference>
<name>F1TED6_9FIRM</name>
<dbReference type="STRING" id="588581.Cpap_1494"/>
<comment type="caution">
    <text evidence="1">The sequence shown here is derived from an EMBL/GenBank/DDBJ whole genome shotgun (WGS) entry which is preliminary data.</text>
</comment>
<keyword evidence="2" id="KW-1185">Reference proteome</keyword>
<organism evidence="1 2">
    <name type="scientific">Ruminiclostridium papyrosolvens DSM 2782</name>
    <dbReference type="NCBI Taxonomy" id="588581"/>
    <lineage>
        <taxon>Bacteria</taxon>
        <taxon>Bacillati</taxon>
        <taxon>Bacillota</taxon>
        <taxon>Clostridia</taxon>
        <taxon>Eubacteriales</taxon>
        <taxon>Oscillospiraceae</taxon>
        <taxon>Ruminiclostridium</taxon>
    </lineage>
</organism>
<reference evidence="1" key="2">
    <citation type="submission" date="2011-01" db="EMBL/GenBank/DDBJ databases">
        <title>The Non-contiguous Finished genome of Clostridium papyrosolvens.</title>
        <authorList>
            <person name="Lucas S."/>
            <person name="Copeland A."/>
            <person name="Lapidus A."/>
            <person name="Cheng J.-F."/>
            <person name="Goodwin L."/>
            <person name="Pitluck S."/>
            <person name="Misra M."/>
            <person name="Chertkov O."/>
            <person name="Detter J.C."/>
            <person name="Han C."/>
            <person name="Tapia R."/>
            <person name="Land M."/>
            <person name="Hauser L."/>
            <person name="Kyrpides N."/>
            <person name="Ivanova N."/>
            <person name="Pagani I."/>
            <person name="Mouttaki H."/>
            <person name="He Z."/>
            <person name="Zhou J."/>
            <person name="Hemme C.L."/>
            <person name="Woyke T."/>
        </authorList>
    </citation>
    <scope>NUCLEOTIDE SEQUENCE [LARGE SCALE GENOMIC DNA]</scope>
    <source>
        <strain evidence="1">DSM 2782</strain>
    </source>
</reference>
<dbReference type="AlphaFoldDB" id="F1TED6"/>
<gene>
    <name evidence="1" type="ORF">Cpap_1494</name>
</gene>
<evidence type="ECO:0000313" key="2">
    <source>
        <dbReference type="Proteomes" id="UP000003860"/>
    </source>
</evidence>
<sequence length="55" mass="6606">MKKLKIVFKDKSQITYTIKDYGPWEPYFERHLKSDMESAILQQYPIKNNETVVLV</sequence>